<keyword evidence="4" id="KW-1185">Reference proteome</keyword>
<keyword evidence="1" id="KW-0812">Transmembrane</keyword>
<evidence type="ECO:0000313" key="4">
    <source>
        <dbReference type="Proteomes" id="UP000198688"/>
    </source>
</evidence>
<keyword evidence="1" id="KW-1133">Transmembrane helix</keyword>
<dbReference type="SUPFAM" id="SSF52833">
    <property type="entry name" value="Thioredoxin-like"/>
    <property type="match status" value="1"/>
</dbReference>
<dbReference type="AlphaFoldDB" id="A0A1H1VT66"/>
<dbReference type="PROSITE" id="PS51352">
    <property type="entry name" value="THIOREDOXIN_2"/>
    <property type="match status" value="1"/>
</dbReference>
<dbReference type="Gene3D" id="3.40.30.10">
    <property type="entry name" value="Glutaredoxin"/>
    <property type="match status" value="1"/>
</dbReference>
<accession>A0A1H1VT66</accession>
<dbReference type="PROSITE" id="PS00194">
    <property type="entry name" value="THIOREDOXIN_1"/>
    <property type="match status" value="1"/>
</dbReference>
<dbReference type="InterPro" id="IPR013766">
    <property type="entry name" value="Thioredoxin_domain"/>
</dbReference>
<dbReference type="RefSeq" id="WP_092543406.1">
    <property type="nucleotide sequence ID" value="NZ_BOMJ01000011.1"/>
</dbReference>
<dbReference type="InterPro" id="IPR017937">
    <property type="entry name" value="Thioredoxin_CS"/>
</dbReference>
<feature type="domain" description="Thioredoxin" evidence="2">
    <location>
        <begin position="48"/>
        <end position="178"/>
    </location>
</feature>
<reference evidence="3 4" key="1">
    <citation type="submission" date="2016-10" db="EMBL/GenBank/DDBJ databases">
        <authorList>
            <person name="de Groot N.N."/>
        </authorList>
    </citation>
    <scope>NUCLEOTIDE SEQUENCE [LARGE SCALE GENOMIC DNA]</scope>
    <source>
        <strain evidence="3 4">DSM 43941</strain>
    </source>
</reference>
<dbReference type="Proteomes" id="UP000198688">
    <property type="component" value="Chromosome I"/>
</dbReference>
<feature type="transmembrane region" description="Helical" evidence="1">
    <location>
        <begin position="6"/>
        <end position="26"/>
    </location>
</feature>
<sequence length="178" mass="18249">MSYLTAAVVLVGLLGVVNLLLSFGVLRRLRRHSELLSARQTEQGPLMLAAGQTVPAVTATAIDGRPVAPAEFPGQTLVGFFSPGCTACHERLPSFLSYAGELADPAKVLAVIVGTGADVAALESELAAVARVVREPADGTLTAAFAVRGFPSFLLVEPGGMVLASGLAMSELPVHATA</sequence>
<evidence type="ECO:0000256" key="1">
    <source>
        <dbReference type="SAM" id="Phobius"/>
    </source>
</evidence>
<dbReference type="OrthoDB" id="128449at2"/>
<name>A0A1H1VT66_9ACTN</name>
<dbReference type="STRING" id="113562.SAMN04489716_1875"/>
<evidence type="ECO:0000259" key="2">
    <source>
        <dbReference type="PROSITE" id="PS51352"/>
    </source>
</evidence>
<gene>
    <name evidence="3" type="ORF">SAMN04489716_1875</name>
</gene>
<evidence type="ECO:0000313" key="3">
    <source>
        <dbReference type="EMBL" id="SDS88134.1"/>
    </source>
</evidence>
<dbReference type="EMBL" id="LT629758">
    <property type="protein sequence ID" value="SDS88134.1"/>
    <property type="molecule type" value="Genomic_DNA"/>
</dbReference>
<proteinExistence type="predicted"/>
<keyword evidence="1" id="KW-0472">Membrane</keyword>
<organism evidence="3 4">
    <name type="scientific">Actinoplanes derwentensis</name>
    <dbReference type="NCBI Taxonomy" id="113562"/>
    <lineage>
        <taxon>Bacteria</taxon>
        <taxon>Bacillati</taxon>
        <taxon>Actinomycetota</taxon>
        <taxon>Actinomycetes</taxon>
        <taxon>Micromonosporales</taxon>
        <taxon>Micromonosporaceae</taxon>
        <taxon>Actinoplanes</taxon>
    </lineage>
</organism>
<dbReference type="InterPro" id="IPR036249">
    <property type="entry name" value="Thioredoxin-like_sf"/>
</dbReference>
<protein>
    <submittedName>
        <fullName evidence="3">AhpC/TSA family protein</fullName>
    </submittedName>
</protein>